<evidence type="ECO:0000313" key="3">
    <source>
        <dbReference type="Proteomes" id="UP001140949"/>
    </source>
</evidence>
<dbReference type="Proteomes" id="UP001140949">
    <property type="component" value="Unassembled WGS sequence"/>
</dbReference>
<keyword evidence="1" id="KW-0732">Signal</keyword>
<comment type="caution">
    <text evidence="2">The sequence shown here is derived from an EMBL/GenBank/DDBJ whole genome shotgun (WGS) entry which is preliminary data.</text>
</comment>
<protein>
    <submittedName>
        <fullName evidence="2">Uncharacterized protein</fullName>
    </submittedName>
</protein>
<name>A0AAX6G7D6_IRIPA</name>
<reference evidence="2" key="1">
    <citation type="journal article" date="2023" name="GigaByte">
        <title>Genome assembly of the bearded iris, Iris pallida Lam.</title>
        <authorList>
            <person name="Bruccoleri R.E."/>
            <person name="Oakeley E.J."/>
            <person name="Faust A.M.E."/>
            <person name="Altorfer M."/>
            <person name="Dessus-Babus S."/>
            <person name="Burckhardt D."/>
            <person name="Oertli M."/>
            <person name="Naumann U."/>
            <person name="Petersen F."/>
            <person name="Wong J."/>
        </authorList>
    </citation>
    <scope>NUCLEOTIDE SEQUENCE</scope>
    <source>
        <strain evidence="2">GSM-AAB239-AS_SAM_17_03QT</strain>
    </source>
</reference>
<dbReference type="EMBL" id="JANAVB010021998">
    <property type="protein sequence ID" value="KAJ6824590.1"/>
    <property type="molecule type" value="Genomic_DNA"/>
</dbReference>
<reference evidence="2" key="2">
    <citation type="submission" date="2023-04" db="EMBL/GenBank/DDBJ databases">
        <authorList>
            <person name="Bruccoleri R.E."/>
            <person name="Oakeley E.J."/>
            <person name="Faust A.-M."/>
            <person name="Dessus-Babus S."/>
            <person name="Altorfer M."/>
            <person name="Burckhardt D."/>
            <person name="Oertli M."/>
            <person name="Naumann U."/>
            <person name="Petersen F."/>
            <person name="Wong J."/>
        </authorList>
    </citation>
    <scope>NUCLEOTIDE SEQUENCE</scope>
    <source>
        <strain evidence="2">GSM-AAB239-AS_SAM_17_03QT</strain>
        <tissue evidence="2">Leaf</tissue>
    </source>
</reference>
<feature type="chain" id="PRO_5043758094" evidence="1">
    <location>
        <begin position="28"/>
        <end position="51"/>
    </location>
</feature>
<dbReference type="AlphaFoldDB" id="A0AAX6G7D6"/>
<keyword evidence="3" id="KW-1185">Reference proteome</keyword>
<evidence type="ECO:0000256" key="1">
    <source>
        <dbReference type="SAM" id="SignalP"/>
    </source>
</evidence>
<feature type="signal peptide" evidence="1">
    <location>
        <begin position="1"/>
        <end position="27"/>
    </location>
</feature>
<evidence type="ECO:0000313" key="2">
    <source>
        <dbReference type="EMBL" id="KAJ6824590.1"/>
    </source>
</evidence>
<accession>A0AAX6G7D6</accession>
<gene>
    <name evidence="2" type="ORF">M6B38_381590</name>
</gene>
<proteinExistence type="predicted"/>
<organism evidence="2 3">
    <name type="scientific">Iris pallida</name>
    <name type="common">Sweet iris</name>
    <dbReference type="NCBI Taxonomy" id="29817"/>
    <lineage>
        <taxon>Eukaryota</taxon>
        <taxon>Viridiplantae</taxon>
        <taxon>Streptophyta</taxon>
        <taxon>Embryophyta</taxon>
        <taxon>Tracheophyta</taxon>
        <taxon>Spermatophyta</taxon>
        <taxon>Magnoliopsida</taxon>
        <taxon>Liliopsida</taxon>
        <taxon>Asparagales</taxon>
        <taxon>Iridaceae</taxon>
        <taxon>Iridoideae</taxon>
        <taxon>Irideae</taxon>
        <taxon>Iris</taxon>
    </lineage>
</organism>
<sequence length="51" mass="5722">MSHRGSSMARQAGILVMFFLSLKSLFKEPTVDGGVYLCIILSDRVAPYRCR</sequence>